<dbReference type="InterPro" id="IPR039670">
    <property type="entry name" value="NPC2-like"/>
</dbReference>
<dbReference type="CDD" id="cd00917">
    <property type="entry name" value="PG-PI_TP"/>
    <property type="match status" value="1"/>
</dbReference>
<evidence type="ECO:0000256" key="6">
    <source>
        <dbReference type="ARBA" id="ARBA00023055"/>
    </source>
</evidence>
<comment type="function">
    <text evidence="1">Catalyzes the intermembrane transfer of phosphatidylglycerol and phosphatidylinositol.</text>
</comment>
<dbReference type="Gene3D" id="2.60.40.770">
    <property type="match status" value="1"/>
</dbReference>
<feature type="signal peptide" evidence="7">
    <location>
        <begin position="1"/>
        <end position="24"/>
    </location>
</feature>
<keyword evidence="5 7" id="KW-0732">Signal</keyword>
<name>A0A2Z7CGA5_9LAMI</name>
<gene>
    <name evidence="9" type="ORF">F511_42726</name>
</gene>
<evidence type="ECO:0000256" key="1">
    <source>
        <dbReference type="ARBA" id="ARBA00002053"/>
    </source>
</evidence>
<keyword evidence="6" id="KW-0445">Lipid transport</keyword>
<evidence type="ECO:0000313" key="9">
    <source>
        <dbReference type="EMBL" id="KZV43776.1"/>
    </source>
</evidence>
<dbReference type="InterPro" id="IPR014756">
    <property type="entry name" value="Ig_E-set"/>
</dbReference>
<evidence type="ECO:0000256" key="3">
    <source>
        <dbReference type="ARBA" id="ARBA00011245"/>
    </source>
</evidence>
<dbReference type="FunFam" id="2.60.40.770:FF:000002">
    <property type="entry name" value="putative phosphatidylglycerol/phosphatidylinositol transfer protein DDB_G0282179"/>
    <property type="match status" value="1"/>
</dbReference>
<dbReference type="SMART" id="SM00737">
    <property type="entry name" value="ML"/>
    <property type="match status" value="1"/>
</dbReference>
<proteinExistence type="inferred from homology"/>
<evidence type="ECO:0000256" key="4">
    <source>
        <dbReference type="ARBA" id="ARBA00022448"/>
    </source>
</evidence>
<dbReference type="Proteomes" id="UP000250235">
    <property type="component" value="Unassembled WGS sequence"/>
</dbReference>
<dbReference type="GO" id="GO:0032934">
    <property type="term" value="F:sterol binding"/>
    <property type="evidence" value="ECO:0007669"/>
    <property type="project" value="InterPro"/>
</dbReference>
<dbReference type="AlphaFoldDB" id="A0A2Z7CGA5"/>
<sequence length="158" mass="16726">MAQLTKAVGALLCVVCLLVPLTSATTRDVSYCNKKANYAVKVSGIDISPFPISRGVETTFAIAAATDEVISGGNLKIDVTYWGFHIHSETHDLCKKTVCPVANGNFTIIHKQALPGITPPGSYTLKMTLSGANKKELTCINFDFSMGFIAAADGLAEA</sequence>
<feature type="domain" description="MD-2-related lipid-recognition" evidence="8">
    <location>
        <begin position="29"/>
        <end position="144"/>
    </location>
</feature>
<dbReference type="InterPro" id="IPR003172">
    <property type="entry name" value="ML_dom"/>
</dbReference>
<dbReference type="PANTHER" id="PTHR11306">
    <property type="entry name" value="NIEMANN PICK TYPE C2 PROTEIN NPC2-RELATED"/>
    <property type="match status" value="1"/>
</dbReference>
<dbReference type="Pfam" id="PF02221">
    <property type="entry name" value="E1_DerP2_DerF2"/>
    <property type="match status" value="1"/>
</dbReference>
<comment type="similarity">
    <text evidence="2">Belongs to the NPC2 family.</text>
</comment>
<organism evidence="9 10">
    <name type="scientific">Dorcoceras hygrometricum</name>
    <dbReference type="NCBI Taxonomy" id="472368"/>
    <lineage>
        <taxon>Eukaryota</taxon>
        <taxon>Viridiplantae</taxon>
        <taxon>Streptophyta</taxon>
        <taxon>Embryophyta</taxon>
        <taxon>Tracheophyta</taxon>
        <taxon>Spermatophyta</taxon>
        <taxon>Magnoliopsida</taxon>
        <taxon>eudicotyledons</taxon>
        <taxon>Gunneridae</taxon>
        <taxon>Pentapetalae</taxon>
        <taxon>asterids</taxon>
        <taxon>lamiids</taxon>
        <taxon>Lamiales</taxon>
        <taxon>Gesneriaceae</taxon>
        <taxon>Didymocarpoideae</taxon>
        <taxon>Trichosporeae</taxon>
        <taxon>Loxocarpinae</taxon>
        <taxon>Dorcoceras</taxon>
    </lineage>
</organism>
<feature type="chain" id="PRO_5016467756" description="MD-2-related lipid-recognition domain-containing protein" evidence="7">
    <location>
        <begin position="25"/>
        <end position="158"/>
    </location>
</feature>
<comment type="subunit">
    <text evidence="3">Monomer.</text>
</comment>
<evidence type="ECO:0000313" key="10">
    <source>
        <dbReference type="Proteomes" id="UP000250235"/>
    </source>
</evidence>
<keyword evidence="4" id="KW-0813">Transport</keyword>
<keyword evidence="10" id="KW-1185">Reference proteome</keyword>
<dbReference type="InterPro" id="IPR033917">
    <property type="entry name" value="ML_PG-PI_TP"/>
</dbReference>
<evidence type="ECO:0000256" key="5">
    <source>
        <dbReference type="ARBA" id="ARBA00022729"/>
    </source>
</evidence>
<dbReference type="GO" id="GO:0032366">
    <property type="term" value="P:intracellular sterol transport"/>
    <property type="evidence" value="ECO:0007669"/>
    <property type="project" value="InterPro"/>
</dbReference>
<dbReference type="EMBL" id="KQ997672">
    <property type="protein sequence ID" value="KZV43776.1"/>
    <property type="molecule type" value="Genomic_DNA"/>
</dbReference>
<evidence type="ECO:0000256" key="7">
    <source>
        <dbReference type="SAM" id="SignalP"/>
    </source>
</evidence>
<evidence type="ECO:0000259" key="8">
    <source>
        <dbReference type="SMART" id="SM00737"/>
    </source>
</evidence>
<accession>A0A2Z7CGA5</accession>
<reference evidence="9 10" key="1">
    <citation type="journal article" date="2015" name="Proc. Natl. Acad. Sci. U.S.A.">
        <title>The resurrection genome of Boea hygrometrica: A blueprint for survival of dehydration.</title>
        <authorList>
            <person name="Xiao L."/>
            <person name="Yang G."/>
            <person name="Zhang L."/>
            <person name="Yang X."/>
            <person name="Zhao S."/>
            <person name="Ji Z."/>
            <person name="Zhou Q."/>
            <person name="Hu M."/>
            <person name="Wang Y."/>
            <person name="Chen M."/>
            <person name="Xu Y."/>
            <person name="Jin H."/>
            <person name="Xiao X."/>
            <person name="Hu G."/>
            <person name="Bao F."/>
            <person name="Hu Y."/>
            <person name="Wan P."/>
            <person name="Li L."/>
            <person name="Deng X."/>
            <person name="Kuang T."/>
            <person name="Xiang C."/>
            <person name="Zhu J.K."/>
            <person name="Oliver M.J."/>
            <person name="He Y."/>
        </authorList>
    </citation>
    <scope>NUCLEOTIDE SEQUENCE [LARGE SCALE GENOMIC DNA]</scope>
    <source>
        <strain evidence="10">cv. XS01</strain>
    </source>
</reference>
<dbReference type="SUPFAM" id="SSF81296">
    <property type="entry name" value="E set domains"/>
    <property type="match status" value="1"/>
</dbReference>
<dbReference type="PANTHER" id="PTHR11306:SF0">
    <property type="entry name" value="PHOSPHATIDYLGLYCEROL_PHOSPHATIDYLINOSITOL TRANSFER PROTEIN"/>
    <property type="match status" value="1"/>
</dbReference>
<evidence type="ECO:0000256" key="2">
    <source>
        <dbReference type="ARBA" id="ARBA00006370"/>
    </source>
</evidence>
<dbReference type="OrthoDB" id="6409159at2759"/>
<protein>
    <recommendedName>
        <fullName evidence="8">MD-2-related lipid-recognition domain-containing protein</fullName>
    </recommendedName>
</protein>